<keyword evidence="3" id="KW-1185">Reference proteome</keyword>
<accession>A0ABN8ID64</accession>
<dbReference type="EMBL" id="OW152814">
    <property type="protein sequence ID" value="CAH2050784.1"/>
    <property type="molecule type" value="Genomic_DNA"/>
</dbReference>
<evidence type="ECO:0000313" key="3">
    <source>
        <dbReference type="Proteomes" id="UP000837857"/>
    </source>
</evidence>
<sequence>MDNQNTLNGFCESWRSNPFGELRKTVGKRESGGEHGTSSTFAPAAMGVLSEGEAMTSRGAAAARAVPTGCDWDAADTTRAPLAPDDAGSPHS</sequence>
<feature type="non-terminal residue" evidence="2">
    <location>
        <position position="92"/>
    </location>
</feature>
<evidence type="ECO:0000256" key="1">
    <source>
        <dbReference type="SAM" id="MobiDB-lite"/>
    </source>
</evidence>
<reference evidence="2" key="1">
    <citation type="submission" date="2022-03" db="EMBL/GenBank/DDBJ databases">
        <authorList>
            <person name="Martin H S."/>
        </authorList>
    </citation>
    <scope>NUCLEOTIDE SEQUENCE</scope>
</reference>
<evidence type="ECO:0000313" key="2">
    <source>
        <dbReference type="EMBL" id="CAH2050784.1"/>
    </source>
</evidence>
<proteinExistence type="predicted"/>
<organism evidence="2 3">
    <name type="scientific">Iphiclides podalirius</name>
    <name type="common">scarce swallowtail</name>
    <dbReference type="NCBI Taxonomy" id="110791"/>
    <lineage>
        <taxon>Eukaryota</taxon>
        <taxon>Metazoa</taxon>
        <taxon>Ecdysozoa</taxon>
        <taxon>Arthropoda</taxon>
        <taxon>Hexapoda</taxon>
        <taxon>Insecta</taxon>
        <taxon>Pterygota</taxon>
        <taxon>Neoptera</taxon>
        <taxon>Endopterygota</taxon>
        <taxon>Lepidoptera</taxon>
        <taxon>Glossata</taxon>
        <taxon>Ditrysia</taxon>
        <taxon>Papilionoidea</taxon>
        <taxon>Papilionidae</taxon>
        <taxon>Papilioninae</taxon>
        <taxon>Iphiclides</taxon>
    </lineage>
</organism>
<name>A0ABN8ID64_9NEOP</name>
<gene>
    <name evidence="2" type="ORF">IPOD504_LOCUS7669</name>
</gene>
<dbReference type="Proteomes" id="UP000837857">
    <property type="component" value="Chromosome 2"/>
</dbReference>
<protein>
    <submittedName>
        <fullName evidence="2">Uncharacterized protein</fullName>
    </submittedName>
</protein>
<feature type="region of interest" description="Disordered" evidence="1">
    <location>
        <begin position="71"/>
        <end position="92"/>
    </location>
</feature>